<proteinExistence type="predicted"/>
<keyword evidence="3" id="KW-1185">Reference proteome</keyword>
<accession>A0AAF1BIQ9</accession>
<reference evidence="2" key="1">
    <citation type="submission" date="2023-10" db="EMBL/GenBank/DDBJ databases">
        <authorList>
            <person name="Noh H."/>
        </authorList>
    </citation>
    <scope>NUCLEOTIDE SEQUENCE</scope>
    <source>
        <strain evidence="2">DUCC4014</strain>
    </source>
</reference>
<dbReference type="RefSeq" id="XP_062627884.1">
    <property type="nucleotide sequence ID" value="XM_062771900.1"/>
</dbReference>
<evidence type="ECO:0000256" key="1">
    <source>
        <dbReference type="SAM" id="MobiDB-lite"/>
    </source>
</evidence>
<feature type="region of interest" description="Disordered" evidence="1">
    <location>
        <begin position="1"/>
        <end position="30"/>
    </location>
</feature>
<organism evidence="2 3">
    <name type="scientific">Vanrija pseudolonga</name>
    <dbReference type="NCBI Taxonomy" id="143232"/>
    <lineage>
        <taxon>Eukaryota</taxon>
        <taxon>Fungi</taxon>
        <taxon>Dikarya</taxon>
        <taxon>Basidiomycota</taxon>
        <taxon>Agaricomycotina</taxon>
        <taxon>Tremellomycetes</taxon>
        <taxon>Trichosporonales</taxon>
        <taxon>Trichosporonaceae</taxon>
        <taxon>Vanrija</taxon>
    </lineage>
</organism>
<evidence type="ECO:0000313" key="2">
    <source>
        <dbReference type="EMBL" id="WOO81852.1"/>
    </source>
</evidence>
<gene>
    <name evidence="2" type="ORF">LOC62_04G005370</name>
</gene>
<dbReference type="GeneID" id="87808599"/>
<dbReference type="Proteomes" id="UP000827549">
    <property type="component" value="Chromosome 4"/>
</dbReference>
<protein>
    <submittedName>
        <fullName evidence="2">Uncharacterized protein</fullName>
    </submittedName>
</protein>
<name>A0AAF1BIQ9_9TREE</name>
<evidence type="ECO:0000313" key="3">
    <source>
        <dbReference type="Proteomes" id="UP000827549"/>
    </source>
</evidence>
<dbReference type="EMBL" id="CP086717">
    <property type="protein sequence ID" value="WOO81852.1"/>
    <property type="molecule type" value="Genomic_DNA"/>
</dbReference>
<dbReference type="AlphaFoldDB" id="A0AAF1BIQ9"/>
<sequence length="359" mass="39405">MPKFDGPSTSSAPYGPPRKRKQRTRTLATSDEVAARKAMRELSIDPAAAASSDTTGLAAAMRVMRLKFAATEEGEIDPGEGVEGAGVSAPHDTANEMSDPAAVVYSPQPSFTPEVPACYWGPESIEPWSWLDEDEEDLTLEECIARGYPARLHTRADDAARLVVYAAAMAAGMLAGYERAQNYRGVDELTLRLHLVHTVLKERDAQRGRYRGNFDTFLEDRMREFNAEFERVVTYVPKVWDDELAFRATAQRAVTSALSMTFLEADSTEQWPWYTVPVPLSLSDLGRFGSCAVECFAQLEPVDLEPLMEGMGIGEGYAEDDAMDGTYQDVDEGGGDGEDMEAFEAGLAGVHDDQWTTIS</sequence>